<dbReference type="AlphaFoldDB" id="A0A6B9FJH2"/>
<proteinExistence type="predicted"/>
<evidence type="ECO:0000259" key="1">
    <source>
        <dbReference type="SMART" id="SM00507"/>
    </source>
</evidence>
<reference evidence="2 3" key="2">
    <citation type="journal article" date="2013" name="Genome Announc.">
        <title>Draft Genome Sequence of Methylobacterium mesophilicum Strain SR1.6/6, Isolated from Citrus sinensis.</title>
        <authorList>
            <person name="Marinho Almeida D."/>
            <person name="Dini-Andreote F."/>
            <person name="Camargo Neves A.A."/>
            <person name="Juca Ramos R.T."/>
            <person name="Andreote F.D."/>
            <person name="Carneiro A.R."/>
            <person name="Oliveira de Souza Lima A."/>
            <person name="Caracciolo Gomes de Sa P.H."/>
            <person name="Ribeiro Barbosa M.S."/>
            <person name="Araujo W.L."/>
            <person name="Silva A."/>
        </authorList>
    </citation>
    <scope>NUCLEOTIDE SEQUENCE [LARGE SCALE GENOMIC DNA]</scope>
    <source>
        <strain evidence="2 3">SR1.6/6</strain>
    </source>
</reference>
<dbReference type="SMART" id="SM00507">
    <property type="entry name" value="HNHc"/>
    <property type="match status" value="1"/>
</dbReference>
<evidence type="ECO:0000313" key="3">
    <source>
        <dbReference type="Proteomes" id="UP000012488"/>
    </source>
</evidence>
<dbReference type="GO" id="GO:0008270">
    <property type="term" value="F:zinc ion binding"/>
    <property type="evidence" value="ECO:0007669"/>
    <property type="project" value="InterPro"/>
</dbReference>
<organism evidence="2 3">
    <name type="scientific">Methylobacterium mesophilicum SR1.6/6</name>
    <dbReference type="NCBI Taxonomy" id="908290"/>
    <lineage>
        <taxon>Bacteria</taxon>
        <taxon>Pseudomonadati</taxon>
        <taxon>Pseudomonadota</taxon>
        <taxon>Alphaproteobacteria</taxon>
        <taxon>Hyphomicrobiales</taxon>
        <taxon>Methylobacteriaceae</taxon>
        <taxon>Methylobacterium</taxon>
    </lineage>
</organism>
<protein>
    <submittedName>
        <fullName evidence="2">HNH endonuclease</fullName>
    </submittedName>
</protein>
<dbReference type="KEGG" id="mmes:MMSR116_04610"/>
<keyword evidence="2" id="KW-0255">Endonuclease</keyword>
<keyword evidence="2" id="KW-0378">Hydrolase</keyword>
<evidence type="ECO:0000313" key="2">
    <source>
        <dbReference type="EMBL" id="QGY01264.1"/>
    </source>
</evidence>
<sequence>MARREFSKAVLRAALARADGRCEGVLTDGNRCPCALQVGRFHYDHIVPAALTEDASLENCQVLCRPCHAAKTVGDVGVIARVRRVRDRHVGIADPHRRPIPGGKASPFKRLIGGGVICRDTGERLDRGGKLSTPKATYAVSHDIPDLHKVQPRTFLSEYERFAADLTKLHTAETALTSIVEGAPLKLPGSCARPRGRCR</sequence>
<dbReference type="CDD" id="cd00085">
    <property type="entry name" value="HNHc"/>
    <property type="match status" value="1"/>
</dbReference>
<keyword evidence="2" id="KW-0540">Nuclease</keyword>
<dbReference type="Pfam" id="PF01844">
    <property type="entry name" value="HNH"/>
    <property type="match status" value="1"/>
</dbReference>
<dbReference type="EMBL" id="CP043538">
    <property type="protein sequence ID" value="QGY01264.1"/>
    <property type="molecule type" value="Genomic_DNA"/>
</dbReference>
<dbReference type="InterPro" id="IPR002711">
    <property type="entry name" value="HNH"/>
</dbReference>
<dbReference type="GO" id="GO:0004519">
    <property type="term" value="F:endonuclease activity"/>
    <property type="evidence" value="ECO:0007669"/>
    <property type="project" value="UniProtKB-KW"/>
</dbReference>
<accession>A0A6B9FJH2</accession>
<reference evidence="2 3" key="1">
    <citation type="journal article" date="2012" name="Genet. Mol. Biol.">
        <title>Analysis of 16S rRNA and mxaF genes revealing insights into Methylobacterium niche-specific plant association.</title>
        <authorList>
            <person name="Dourado M.N."/>
            <person name="Andreote F.D."/>
            <person name="Dini-Andreote F."/>
            <person name="Conti R."/>
            <person name="Araujo J.M."/>
            <person name="Araujo W.L."/>
        </authorList>
    </citation>
    <scope>NUCLEOTIDE SEQUENCE [LARGE SCALE GENOMIC DNA]</scope>
    <source>
        <strain evidence="2 3">SR1.6/6</strain>
    </source>
</reference>
<dbReference type="Proteomes" id="UP000012488">
    <property type="component" value="Chromosome"/>
</dbReference>
<dbReference type="OrthoDB" id="7864830at2"/>
<dbReference type="InterPro" id="IPR003615">
    <property type="entry name" value="HNH_nuc"/>
</dbReference>
<dbReference type="RefSeq" id="WP_083920264.1">
    <property type="nucleotide sequence ID" value="NZ_CP043538.1"/>
</dbReference>
<dbReference type="GO" id="GO:0003676">
    <property type="term" value="F:nucleic acid binding"/>
    <property type="evidence" value="ECO:0007669"/>
    <property type="project" value="InterPro"/>
</dbReference>
<feature type="domain" description="HNH nuclease" evidence="1">
    <location>
        <begin position="20"/>
        <end position="69"/>
    </location>
</feature>
<dbReference type="Gene3D" id="1.10.30.50">
    <property type="match status" value="1"/>
</dbReference>
<name>A0A6B9FJH2_9HYPH</name>
<gene>
    <name evidence="2" type="ORF">MMSR116_04610</name>
</gene>